<keyword evidence="2" id="KW-1133">Transmembrane helix</keyword>
<keyword evidence="4" id="KW-1185">Reference proteome</keyword>
<sequence length="135" mass="13933">MTALFTVVTTEEADRREASVPVLGMTTRTGDARPRGRGRLVRVLLLVLLAGLALPATAPGAGAAQPAGAGNVHLSAPGTSYAATGESHARIVTRGDEEPAPEQHDDNWIPLLALAGLLVAAPVGYLAHSRRREAG</sequence>
<feature type="transmembrane region" description="Helical" evidence="2">
    <location>
        <begin position="108"/>
        <end position="127"/>
    </location>
</feature>
<name>A0A840J0Q0_9PSEU</name>
<comment type="caution">
    <text evidence="3">The sequence shown here is derived from an EMBL/GenBank/DDBJ whole genome shotgun (WGS) entry which is preliminary data.</text>
</comment>
<feature type="compositionally biased region" description="Low complexity" evidence="1">
    <location>
        <begin position="59"/>
        <end position="70"/>
    </location>
</feature>
<accession>A0A840J0Q0</accession>
<organism evidence="3 4">
    <name type="scientific">Amycolatopsis jiangsuensis</name>
    <dbReference type="NCBI Taxonomy" id="1181879"/>
    <lineage>
        <taxon>Bacteria</taxon>
        <taxon>Bacillati</taxon>
        <taxon>Actinomycetota</taxon>
        <taxon>Actinomycetes</taxon>
        <taxon>Pseudonocardiales</taxon>
        <taxon>Pseudonocardiaceae</taxon>
        <taxon>Amycolatopsis</taxon>
    </lineage>
</organism>
<proteinExistence type="predicted"/>
<reference evidence="3 4" key="1">
    <citation type="submission" date="2020-08" db="EMBL/GenBank/DDBJ databases">
        <title>Sequencing the genomes of 1000 actinobacteria strains.</title>
        <authorList>
            <person name="Klenk H.-P."/>
        </authorList>
    </citation>
    <scope>NUCLEOTIDE SEQUENCE [LARGE SCALE GENOMIC DNA]</scope>
    <source>
        <strain evidence="3 4">DSM 45859</strain>
    </source>
</reference>
<dbReference type="AlphaFoldDB" id="A0A840J0Q0"/>
<keyword evidence="2" id="KW-0472">Membrane</keyword>
<feature type="compositionally biased region" description="Basic and acidic residues" evidence="1">
    <location>
        <begin position="87"/>
        <end position="104"/>
    </location>
</feature>
<dbReference type="Proteomes" id="UP000581769">
    <property type="component" value="Unassembled WGS sequence"/>
</dbReference>
<dbReference type="RefSeq" id="WP_246459016.1">
    <property type="nucleotide sequence ID" value="NZ_JACHMG010000001.1"/>
</dbReference>
<feature type="transmembrane region" description="Helical" evidence="2">
    <location>
        <begin position="43"/>
        <end position="64"/>
    </location>
</feature>
<evidence type="ECO:0000256" key="1">
    <source>
        <dbReference type="SAM" id="MobiDB-lite"/>
    </source>
</evidence>
<evidence type="ECO:0000313" key="4">
    <source>
        <dbReference type="Proteomes" id="UP000581769"/>
    </source>
</evidence>
<evidence type="ECO:0000313" key="3">
    <source>
        <dbReference type="EMBL" id="MBB4688546.1"/>
    </source>
</evidence>
<feature type="region of interest" description="Disordered" evidence="1">
    <location>
        <begin position="59"/>
        <end position="104"/>
    </location>
</feature>
<gene>
    <name evidence="3" type="ORF">BJY18_006031</name>
</gene>
<protein>
    <submittedName>
        <fullName evidence="3">Uncharacterized protein</fullName>
    </submittedName>
</protein>
<evidence type="ECO:0000256" key="2">
    <source>
        <dbReference type="SAM" id="Phobius"/>
    </source>
</evidence>
<keyword evidence="2" id="KW-0812">Transmembrane</keyword>
<dbReference type="EMBL" id="JACHMG010000001">
    <property type="protein sequence ID" value="MBB4688546.1"/>
    <property type="molecule type" value="Genomic_DNA"/>
</dbReference>